<dbReference type="GO" id="GO:0016491">
    <property type="term" value="F:oxidoreductase activity"/>
    <property type="evidence" value="ECO:0007669"/>
    <property type="project" value="InterPro"/>
</dbReference>
<dbReference type="SUPFAM" id="SSF51735">
    <property type="entry name" value="NAD(P)-binding Rossmann-fold domains"/>
    <property type="match status" value="1"/>
</dbReference>
<evidence type="ECO:0000313" key="2">
    <source>
        <dbReference type="EMBL" id="OQE16467.1"/>
    </source>
</evidence>
<dbReference type="Pfam" id="PF08240">
    <property type="entry name" value="ADH_N"/>
    <property type="match status" value="1"/>
</dbReference>
<accession>A0A1V6SQZ7</accession>
<protein>
    <recommendedName>
        <fullName evidence="1">Enoyl reductase (ER) domain-containing protein</fullName>
    </recommendedName>
</protein>
<dbReference type="PANTHER" id="PTHR43482">
    <property type="entry name" value="PROTEIN AST1-RELATED"/>
    <property type="match status" value="1"/>
</dbReference>
<dbReference type="InterPro" id="IPR020843">
    <property type="entry name" value="ER"/>
</dbReference>
<dbReference type="Gene3D" id="3.90.180.10">
    <property type="entry name" value="Medium-chain alcohol dehydrogenases, catalytic domain"/>
    <property type="match status" value="1"/>
</dbReference>
<dbReference type="STRING" id="303698.A0A1V6SQZ7"/>
<organism evidence="2 3">
    <name type="scientific">Penicillium steckii</name>
    <dbReference type="NCBI Taxonomy" id="303698"/>
    <lineage>
        <taxon>Eukaryota</taxon>
        <taxon>Fungi</taxon>
        <taxon>Dikarya</taxon>
        <taxon>Ascomycota</taxon>
        <taxon>Pezizomycotina</taxon>
        <taxon>Eurotiomycetes</taxon>
        <taxon>Eurotiomycetidae</taxon>
        <taxon>Eurotiales</taxon>
        <taxon>Aspergillaceae</taxon>
        <taxon>Penicillium</taxon>
    </lineage>
</organism>
<proteinExistence type="predicted"/>
<keyword evidence="3" id="KW-1185">Reference proteome</keyword>
<name>A0A1V6SQZ7_9EURO</name>
<dbReference type="SUPFAM" id="SSF50129">
    <property type="entry name" value="GroES-like"/>
    <property type="match status" value="1"/>
</dbReference>
<dbReference type="PANTHER" id="PTHR43482:SF4">
    <property type="entry name" value="ALCOHOL DEHYDROGENASE, PUTATIVE (AFU_ORTHOLOGUE AFUA_7G06260)-RELATED"/>
    <property type="match status" value="1"/>
</dbReference>
<dbReference type="Pfam" id="PF13602">
    <property type="entry name" value="ADH_zinc_N_2"/>
    <property type="match status" value="1"/>
</dbReference>
<dbReference type="EMBL" id="MLKD01000024">
    <property type="protein sequence ID" value="OQE16467.1"/>
    <property type="molecule type" value="Genomic_DNA"/>
</dbReference>
<gene>
    <name evidence="2" type="ORF">PENSTE_c024G06132</name>
</gene>
<dbReference type="OrthoDB" id="3509362at2759"/>
<dbReference type="InterPro" id="IPR036291">
    <property type="entry name" value="NAD(P)-bd_dom_sf"/>
</dbReference>
<dbReference type="AlphaFoldDB" id="A0A1V6SQZ7"/>
<dbReference type="InterPro" id="IPR013154">
    <property type="entry name" value="ADH-like_N"/>
</dbReference>
<reference evidence="3" key="1">
    <citation type="journal article" date="2017" name="Nat. Microbiol.">
        <title>Global analysis of biosynthetic gene clusters reveals vast potential of secondary metabolite production in Penicillium species.</title>
        <authorList>
            <person name="Nielsen J.C."/>
            <person name="Grijseels S."/>
            <person name="Prigent S."/>
            <person name="Ji B."/>
            <person name="Dainat J."/>
            <person name="Nielsen K.F."/>
            <person name="Frisvad J.C."/>
            <person name="Workman M."/>
            <person name="Nielsen J."/>
        </authorList>
    </citation>
    <scope>NUCLEOTIDE SEQUENCE [LARGE SCALE GENOMIC DNA]</scope>
    <source>
        <strain evidence="3">IBT 24891</strain>
    </source>
</reference>
<dbReference type="InterPro" id="IPR052585">
    <property type="entry name" value="Lipid_raft_assoc_Zn_ADH"/>
</dbReference>
<sequence length="317" mass="33971">MKAVQILGDVSSPTIATNYEMNRPTPKNAELLIRVHAAGITGDEIIWPEPYSRATRIPGHDISGVVSEIGPDYNGPLEVGHEVFALISPDHGEGQADYAICSANEVTKKPKSISHQEAAALPIPLLTAWEALSDHGKIKSDMKVFITGASGAVGILAVQIAKHWFHAHVVALASSQTHESLRHMGADEVLDYKVAGWESQIQGIDLVFDTVGGEVLEKCWEVVADTGVIVTVGDPAPEWAFGRGEAVESAGHPGVRYKHFIVSSNAERLGECGEMIDSGSVKPLMVKTYPFAESAKAWAAARQRGRGHKIVIDFASA</sequence>
<dbReference type="SMART" id="SM00829">
    <property type="entry name" value="PKS_ER"/>
    <property type="match status" value="1"/>
</dbReference>
<comment type="caution">
    <text evidence="2">The sequence shown here is derived from an EMBL/GenBank/DDBJ whole genome shotgun (WGS) entry which is preliminary data.</text>
</comment>
<dbReference type="Proteomes" id="UP000191285">
    <property type="component" value="Unassembled WGS sequence"/>
</dbReference>
<dbReference type="InterPro" id="IPR011032">
    <property type="entry name" value="GroES-like_sf"/>
</dbReference>
<dbReference type="CDD" id="cd05289">
    <property type="entry name" value="MDR_like_2"/>
    <property type="match status" value="1"/>
</dbReference>
<dbReference type="Gene3D" id="3.40.50.720">
    <property type="entry name" value="NAD(P)-binding Rossmann-like Domain"/>
    <property type="match status" value="1"/>
</dbReference>
<evidence type="ECO:0000313" key="3">
    <source>
        <dbReference type="Proteomes" id="UP000191285"/>
    </source>
</evidence>
<evidence type="ECO:0000259" key="1">
    <source>
        <dbReference type="SMART" id="SM00829"/>
    </source>
</evidence>
<feature type="domain" description="Enoyl reductase (ER)" evidence="1">
    <location>
        <begin position="8"/>
        <end position="312"/>
    </location>
</feature>